<feature type="domain" description="Thioredoxin-like fold" evidence="3">
    <location>
        <begin position="83"/>
        <end position="234"/>
    </location>
</feature>
<accession>A0ABW1NL06</accession>
<reference evidence="5" key="1">
    <citation type="journal article" date="2019" name="Int. J. Syst. Evol. Microbiol.">
        <title>The Global Catalogue of Microorganisms (GCM) 10K type strain sequencing project: providing services to taxonomists for standard genome sequencing and annotation.</title>
        <authorList>
            <consortium name="The Broad Institute Genomics Platform"/>
            <consortium name="The Broad Institute Genome Sequencing Center for Infectious Disease"/>
            <person name="Wu L."/>
            <person name="Ma J."/>
        </authorList>
    </citation>
    <scope>NUCLEOTIDE SEQUENCE [LARGE SCALE GENOMIC DNA]</scope>
    <source>
        <strain evidence="5">JCM 30346</strain>
    </source>
</reference>
<protein>
    <submittedName>
        <fullName evidence="4">DsbA family protein</fullName>
    </submittedName>
</protein>
<keyword evidence="2" id="KW-0812">Transmembrane</keyword>
<proteinExistence type="predicted"/>
<dbReference type="RefSeq" id="WP_380753752.1">
    <property type="nucleotide sequence ID" value="NZ_JBHSRF010000022.1"/>
</dbReference>
<evidence type="ECO:0000259" key="3">
    <source>
        <dbReference type="Pfam" id="PF13462"/>
    </source>
</evidence>
<keyword evidence="2" id="KW-0472">Membrane</keyword>
<feature type="transmembrane region" description="Helical" evidence="2">
    <location>
        <begin position="30"/>
        <end position="51"/>
    </location>
</feature>
<feature type="region of interest" description="Disordered" evidence="1">
    <location>
        <begin position="1"/>
        <end position="23"/>
    </location>
</feature>
<name>A0ABW1NL06_9ACTN</name>
<keyword evidence="2" id="KW-1133">Transmembrane helix</keyword>
<dbReference type="CDD" id="cd02972">
    <property type="entry name" value="DsbA_family"/>
    <property type="match status" value="1"/>
</dbReference>
<dbReference type="Pfam" id="PF13462">
    <property type="entry name" value="Thioredoxin_4"/>
    <property type="match status" value="1"/>
</dbReference>
<dbReference type="EMBL" id="JBHSRF010000022">
    <property type="protein sequence ID" value="MFC6082842.1"/>
    <property type="molecule type" value="Genomic_DNA"/>
</dbReference>
<dbReference type="SUPFAM" id="SSF52833">
    <property type="entry name" value="Thioredoxin-like"/>
    <property type="match status" value="1"/>
</dbReference>
<evidence type="ECO:0000313" key="4">
    <source>
        <dbReference type="EMBL" id="MFC6082842.1"/>
    </source>
</evidence>
<evidence type="ECO:0000313" key="5">
    <source>
        <dbReference type="Proteomes" id="UP001596137"/>
    </source>
</evidence>
<organism evidence="4 5">
    <name type="scientific">Sphaerisporangium aureirubrum</name>
    <dbReference type="NCBI Taxonomy" id="1544736"/>
    <lineage>
        <taxon>Bacteria</taxon>
        <taxon>Bacillati</taxon>
        <taxon>Actinomycetota</taxon>
        <taxon>Actinomycetes</taxon>
        <taxon>Streptosporangiales</taxon>
        <taxon>Streptosporangiaceae</taxon>
        <taxon>Sphaerisporangium</taxon>
    </lineage>
</organism>
<sequence length="255" mass="27347">MSKAARELSARERIKTQREADRRRDRRRRLITVSAAAAAVLAVLGGGWWYVQSGMSEAPTANLAPIAVQGDGTVVMARAGVSKPVLDIYEDFQCPACQAFERASAATVKNMAAEGLVKVVYHPITIFSEEPASGNTMRASSAARCVPDGRQWMAFHDRLFKEQPPETSKGFAIADLIAWGKDSGVTAPGFSACVTSVKHAQAQAAFTKKVIDARLVTQGTPTLRLDGAEMNNKVAFSPSALRQAVLDAAKRAGTR</sequence>
<dbReference type="Gene3D" id="3.40.30.10">
    <property type="entry name" value="Glutaredoxin"/>
    <property type="match status" value="1"/>
</dbReference>
<evidence type="ECO:0000256" key="2">
    <source>
        <dbReference type="SAM" id="Phobius"/>
    </source>
</evidence>
<dbReference type="InterPro" id="IPR036249">
    <property type="entry name" value="Thioredoxin-like_sf"/>
</dbReference>
<dbReference type="InterPro" id="IPR012336">
    <property type="entry name" value="Thioredoxin-like_fold"/>
</dbReference>
<keyword evidence="5" id="KW-1185">Reference proteome</keyword>
<gene>
    <name evidence="4" type="ORF">ACFP1K_16850</name>
</gene>
<dbReference type="Proteomes" id="UP001596137">
    <property type="component" value="Unassembled WGS sequence"/>
</dbReference>
<comment type="caution">
    <text evidence="4">The sequence shown here is derived from an EMBL/GenBank/DDBJ whole genome shotgun (WGS) entry which is preliminary data.</text>
</comment>
<evidence type="ECO:0000256" key="1">
    <source>
        <dbReference type="SAM" id="MobiDB-lite"/>
    </source>
</evidence>